<dbReference type="SUPFAM" id="SSF48452">
    <property type="entry name" value="TPR-like"/>
    <property type="match status" value="1"/>
</dbReference>
<evidence type="ECO:0008006" key="2">
    <source>
        <dbReference type="Google" id="ProtNLM"/>
    </source>
</evidence>
<dbReference type="Gene3D" id="1.25.40.10">
    <property type="entry name" value="Tetratricopeptide repeat domain"/>
    <property type="match status" value="1"/>
</dbReference>
<feature type="non-terminal residue" evidence="1">
    <location>
        <position position="536"/>
    </location>
</feature>
<proteinExistence type="predicted"/>
<organism evidence="1">
    <name type="scientific">marine metagenome</name>
    <dbReference type="NCBI Taxonomy" id="408172"/>
    <lineage>
        <taxon>unclassified sequences</taxon>
        <taxon>metagenomes</taxon>
        <taxon>ecological metagenomes</taxon>
    </lineage>
</organism>
<accession>A0A382D1V8</accession>
<reference evidence="1" key="1">
    <citation type="submission" date="2018-05" db="EMBL/GenBank/DDBJ databases">
        <authorList>
            <person name="Lanie J.A."/>
            <person name="Ng W.-L."/>
            <person name="Kazmierczak K.M."/>
            <person name="Andrzejewski T.M."/>
            <person name="Davidsen T.M."/>
            <person name="Wayne K.J."/>
            <person name="Tettelin H."/>
            <person name="Glass J.I."/>
            <person name="Rusch D."/>
            <person name="Podicherti R."/>
            <person name="Tsui H.-C.T."/>
            <person name="Winkler M.E."/>
        </authorList>
    </citation>
    <scope>NUCLEOTIDE SEQUENCE</scope>
</reference>
<dbReference type="Pfam" id="PF13432">
    <property type="entry name" value="TPR_16"/>
    <property type="match status" value="1"/>
</dbReference>
<protein>
    <recommendedName>
        <fullName evidence="2">Tetratricopeptide repeat protein</fullName>
    </recommendedName>
</protein>
<gene>
    <name evidence="1" type="ORF">METZ01_LOCUS185272</name>
</gene>
<dbReference type="PANTHER" id="PTHR45588">
    <property type="entry name" value="TPR DOMAIN-CONTAINING PROTEIN"/>
    <property type="match status" value="1"/>
</dbReference>
<sequence length="536" mass="59943">MSSRQIWSVFVMYRRISLTAFVLLFCTSPMVAQENSPDLPADFDEVMPLHHDGKGLGPLSRPITTTSTDAQLYFDQGIQLLYAFDPNLAARSFREGWKKDPDCAMCYLGEAWAWGPYLNGPMVASDAPLAYTAVQKARDLAEGKATPVERALINAMAERYEYEHDQGRRRELDEQWAEKINELYAENPRDLDLGFLAGEALMLLQPRREWWEISNPEIQEIHRVLETVLEQDITHPGACHLYVHATERTDVPGKAEACAEYLGNSIPGASHIQHMPSHTFNRIGRWGDAVRGNTEAWHSDLKAEHGEGFAIYPSHNLHMLLFAASNDGQGAAAIQAARNYAAMMDGGSYYQALTLFRFGYFEEILELDNAPQGAIPRGLWDFSKGYASLRTGDEGTARWYLNRVKQGAEEGAGVIRGHSAASILGIVASILEGEILRANSNIREAIDLLEKGVELEDGLMYDEPEPLNFSVRHWLGDALLEAGENARAAEVYRAELKDHPHNGWSLFGLERALRAQGRDQEADQVHAEFEVSWARA</sequence>
<dbReference type="InterPro" id="IPR011990">
    <property type="entry name" value="TPR-like_helical_dom_sf"/>
</dbReference>
<name>A0A382D1V8_9ZZZZ</name>
<dbReference type="PANTHER" id="PTHR45588:SF1">
    <property type="entry name" value="WW DOMAIN-CONTAINING PROTEIN"/>
    <property type="match status" value="1"/>
</dbReference>
<dbReference type="EMBL" id="UINC01037232">
    <property type="protein sequence ID" value="SVB32418.1"/>
    <property type="molecule type" value="Genomic_DNA"/>
</dbReference>
<evidence type="ECO:0000313" key="1">
    <source>
        <dbReference type="EMBL" id="SVB32418.1"/>
    </source>
</evidence>
<dbReference type="AlphaFoldDB" id="A0A382D1V8"/>